<evidence type="ECO:0000313" key="1">
    <source>
        <dbReference type="EMBL" id="SOD80929.1"/>
    </source>
</evidence>
<dbReference type="AlphaFoldDB" id="A0A286FD74"/>
<dbReference type="Proteomes" id="UP000219452">
    <property type="component" value="Unassembled WGS sequence"/>
</dbReference>
<organism evidence="1 2">
    <name type="scientific">Spirosoma fluviale</name>
    <dbReference type="NCBI Taxonomy" id="1597977"/>
    <lineage>
        <taxon>Bacteria</taxon>
        <taxon>Pseudomonadati</taxon>
        <taxon>Bacteroidota</taxon>
        <taxon>Cytophagia</taxon>
        <taxon>Cytophagales</taxon>
        <taxon>Cytophagaceae</taxon>
        <taxon>Spirosoma</taxon>
    </lineage>
</organism>
<reference evidence="2" key="1">
    <citation type="submission" date="2017-09" db="EMBL/GenBank/DDBJ databases">
        <authorList>
            <person name="Varghese N."/>
            <person name="Submissions S."/>
        </authorList>
    </citation>
    <scope>NUCLEOTIDE SEQUENCE [LARGE SCALE GENOMIC DNA]</scope>
    <source>
        <strain evidence="2">DSM 29961</strain>
    </source>
</reference>
<accession>A0A286FD74</accession>
<sequence>MPRPYAIGSDALIAGLMAPTTNWGQLMAAKDQQLQQQTYATQLSEQELLEEQQAAAQIAAFKQKIRSLPLERPDKVRVSKWLKGQESANAERLAKEYQGNLSQFMAAEGPAWMEQTLGALEQSDEYTTGVHNLEQITLAKEAMRKGENLIGQVVTENGKQRYIPATNQLQEYYKGRLPKFDFNGSYKDDDSLLKHFGEKYPTGVLPYEKVAVTEDDKLNYLMSTDKPEVAMDKYLRKYQNTKVYYKTKSLDEYQDYINKQQDQRMQVEDHRTKRTLDGLRIQGAQLGNELKRAKISKLSESGDGADGSGAYLRRMIPQSQTQPGTTYDPSGNKVLRHAGYDLNAFGGKATGKVSFNALDILDKQSADALGNLLGAEKVPVSKTNPTGWRGGKVLEGIVAKNGFNAVDLAGTKHEIVHVDPRIYTNPREFNQNGAPISSNGPMGFVKVKVKFADNSEAKKAGLVEGMFSSATRMGAGAYDKDSREVEIYTPIGNIYKNAALNRYLSNQDAGTKVTNDFMNPYALGIDDDE</sequence>
<evidence type="ECO:0000313" key="2">
    <source>
        <dbReference type="Proteomes" id="UP000219452"/>
    </source>
</evidence>
<keyword evidence="2" id="KW-1185">Reference proteome</keyword>
<gene>
    <name evidence="1" type="ORF">SAMN06269250_1614</name>
</gene>
<protein>
    <submittedName>
        <fullName evidence="1">Uncharacterized protein</fullName>
    </submittedName>
</protein>
<dbReference type="RefSeq" id="WP_097125234.1">
    <property type="nucleotide sequence ID" value="NZ_OCNH01000001.1"/>
</dbReference>
<dbReference type="EMBL" id="OCNH01000001">
    <property type="protein sequence ID" value="SOD80929.1"/>
    <property type="molecule type" value="Genomic_DNA"/>
</dbReference>
<proteinExistence type="predicted"/>
<name>A0A286FD74_9BACT</name>
<dbReference type="OrthoDB" id="926211at2"/>